<dbReference type="PANTHER" id="PTHR24046">
    <property type="entry name" value="SIGNAL PEPTIDE, CUB AND EGF-LIKE DOMAIN-CONTAINING"/>
    <property type="match status" value="1"/>
</dbReference>
<feature type="transmembrane region" description="Helical" evidence="6">
    <location>
        <begin position="48"/>
        <end position="68"/>
    </location>
</feature>
<evidence type="ECO:0000256" key="3">
    <source>
        <dbReference type="ARBA" id="ARBA00023157"/>
    </source>
</evidence>
<dbReference type="GO" id="GO:0005509">
    <property type="term" value="F:calcium ion binding"/>
    <property type="evidence" value="ECO:0007669"/>
    <property type="project" value="InterPro"/>
</dbReference>
<keyword evidence="4" id="KW-0325">Glycoprotein</keyword>
<feature type="disulfide bond" evidence="5">
    <location>
        <begin position="317"/>
        <end position="326"/>
    </location>
</feature>
<evidence type="ECO:0000256" key="5">
    <source>
        <dbReference type="PROSITE-ProRule" id="PRU00076"/>
    </source>
</evidence>
<dbReference type="PANTHER" id="PTHR24046:SF5">
    <property type="entry name" value="EGF-LIKE DOMAIN-CONTAINING PROTEIN"/>
    <property type="match status" value="1"/>
</dbReference>
<feature type="disulfide bond" evidence="5">
    <location>
        <begin position="279"/>
        <end position="288"/>
    </location>
</feature>
<dbReference type="PROSITE" id="PS00022">
    <property type="entry name" value="EGF_1"/>
    <property type="match status" value="4"/>
</dbReference>
<feature type="transmembrane region" description="Helical" evidence="6">
    <location>
        <begin position="1550"/>
        <end position="1573"/>
    </location>
</feature>
<dbReference type="SUPFAM" id="SSF57184">
    <property type="entry name" value="Growth factor receptor domain"/>
    <property type="match status" value="6"/>
</dbReference>
<feature type="transmembrane region" description="Helical" evidence="6">
    <location>
        <begin position="14"/>
        <end position="36"/>
    </location>
</feature>
<dbReference type="InterPro" id="IPR011641">
    <property type="entry name" value="Tyr-kin_ephrin_A/B_rcpt-like"/>
</dbReference>
<protein>
    <submittedName>
        <fullName evidence="9">Uncharacterized protein</fullName>
    </submittedName>
</protein>
<dbReference type="PROSITE" id="PS01186">
    <property type="entry name" value="EGF_2"/>
    <property type="match status" value="2"/>
</dbReference>
<evidence type="ECO:0000256" key="4">
    <source>
        <dbReference type="ARBA" id="ARBA00023180"/>
    </source>
</evidence>
<keyword evidence="6" id="KW-0472">Membrane</keyword>
<feature type="disulfide bond" evidence="5">
    <location>
        <begin position="240"/>
        <end position="249"/>
    </location>
</feature>
<dbReference type="OrthoDB" id="6287073at2759"/>
<dbReference type="Proteomes" id="UP000597762">
    <property type="component" value="Unassembled WGS sequence"/>
</dbReference>
<dbReference type="CDD" id="cd00054">
    <property type="entry name" value="EGF_CA"/>
    <property type="match status" value="2"/>
</dbReference>
<evidence type="ECO:0000259" key="7">
    <source>
        <dbReference type="PROSITE" id="PS50026"/>
    </source>
</evidence>
<dbReference type="SMART" id="SM00181">
    <property type="entry name" value="EGF"/>
    <property type="match status" value="9"/>
</dbReference>
<name>A0A812AZA7_ACAPH</name>
<keyword evidence="2" id="KW-0677">Repeat</keyword>
<dbReference type="FunFam" id="2.10.25.10:FF:000472">
    <property type="entry name" value="Uncharacterized protein, isoform A"/>
    <property type="match status" value="1"/>
</dbReference>
<evidence type="ECO:0000259" key="8">
    <source>
        <dbReference type="PROSITE" id="PS50825"/>
    </source>
</evidence>
<feature type="domain" description="EGF-like" evidence="7">
    <location>
        <begin position="1500"/>
        <end position="1534"/>
    </location>
</feature>
<comment type="caution">
    <text evidence="5">Lacks conserved residue(s) required for the propagation of feature annotation.</text>
</comment>
<dbReference type="InterPro" id="IPR000742">
    <property type="entry name" value="EGF"/>
</dbReference>
<dbReference type="SMART" id="SM01411">
    <property type="entry name" value="Ephrin_rec_like"/>
    <property type="match status" value="12"/>
</dbReference>
<keyword evidence="6" id="KW-1133">Transmembrane helix</keyword>
<keyword evidence="3 5" id="KW-1015">Disulfide bond</keyword>
<reference evidence="9" key="1">
    <citation type="submission" date="2021-01" db="EMBL/GenBank/DDBJ databases">
        <authorList>
            <person name="Li R."/>
            <person name="Bekaert M."/>
        </authorList>
    </citation>
    <scope>NUCLEOTIDE SEQUENCE</scope>
    <source>
        <strain evidence="9">Farmed</strain>
    </source>
</reference>
<feature type="domain" description="EGF-like" evidence="7">
    <location>
        <begin position="252"/>
        <end position="289"/>
    </location>
</feature>
<accession>A0A812AZA7</accession>
<evidence type="ECO:0000256" key="2">
    <source>
        <dbReference type="ARBA" id="ARBA00022737"/>
    </source>
</evidence>
<feature type="transmembrane region" description="Helical" evidence="6">
    <location>
        <begin position="116"/>
        <end position="135"/>
    </location>
</feature>
<evidence type="ECO:0000313" key="10">
    <source>
        <dbReference type="Proteomes" id="UP000597762"/>
    </source>
</evidence>
<feature type="transmembrane region" description="Helical" evidence="6">
    <location>
        <begin position="88"/>
        <end position="109"/>
    </location>
</feature>
<dbReference type="Pfam" id="PF00008">
    <property type="entry name" value="EGF"/>
    <property type="match status" value="1"/>
</dbReference>
<dbReference type="PROSITE" id="PS50026">
    <property type="entry name" value="EGF_3"/>
    <property type="match status" value="4"/>
</dbReference>
<gene>
    <name evidence="9" type="ORF">SPHA_7170</name>
</gene>
<feature type="domain" description="HYR" evidence="8">
    <location>
        <begin position="537"/>
        <end position="614"/>
    </location>
</feature>
<dbReference type="GO" id="GO:0009986">
    <property type="term" value="C:cell surface"/>
    <property type="evidence" value="ECO:0007669"/>
    <property type="project" value="TreeGrafter"/>
</dbReference>
<dbReference type="InterPro" id="IPR009030">
    <property type="entry name" value="Growth_fac_rcpt_cys_sf"/>
</dbReference>
<dbReference type="InterPro" id="IPR052071">
    <property type="entry name" value="SCUB_EGF-like_domain"/>
</dbReference>
<feature type="domain" description="EGF-like" evidence="7">
    <location>
        <begin position="291"/>
        <end position="327"/>
    </location>
</feature>
<keyword evidence="10" id="KW-1185">Reference proteome</keyword>
<evidence type="ECO:0000256" key="6">
    <source>
        <dbReference type="SAM" id="Phobius"/>
    </source>
</evidence>
<comment type="caution">
    <text evidence="9">The sequence shown here is derived from an EMBL/GenBank/DDBJ whole genome shotgun (WGS) entry which is preliminary data.</text>
</comment>
<keyword evidence="6" id="KW-0812">Transmembrane</keyword>
<dbReference type="PROSITE" id="PS00010">
    <property type="entry name" value="ASX_HYDROXYL"/>
    <property type="match status" value="1"/>
</dbReference>
<dbReference type="EMBL" id="CAHIKZ030000231">
    <property type="protein sequence ID" value="CAE1162144.1"/>
    <property type="molecule type" value="Genomic_DNA"/>
</dbReference>
<feature type="disulfide bond" evidence="5">
    <location>
        <begin position="1524"/>
        <end position="1533"/>
    </location>
</feature>
<dbReference type="Gene3D" id="2.10.25.10">
    <property type="entry name" value="Laminin"/>
    <property type="match status" value="4"/>
</dbReference>
<proteinExistence type="predicted"/>
<evidence type="ECO:0000313" key="9">
    <source>
        <dbReference type="EMBL" id="CAE1162144.1"/>
    </source>
</evidence>
<dbReference type="GO" id="GO:0005615">
    <property type="term" value="C:extracellular space"/>
    <property type="evidence" value="ECO:0007669"/>
    <property type="project" value="TreeGrafter"/>
</dbReference>
<feature type="domain" description="EGF-like" evidence="7">
    <location>
        <begin position="215"/>
        <end position="250"/>
    </location>
</feature>
<sequence>MTPLSLSLSLFNSLYLSVFLCLSLSFSLFFILVLSLSLFSPALALNRFYLSLSLFLSLTHTRTCTVILPLHDFYLSITSLGFSLRWLSIYMSFLSLSTLFLSQLSLSFFLSLSLSLSLYIYMSSLFVFSLSLYITSFFPFSFPLHDFTLFLSLRALLYDFLCYISLSLHMTSHFPFSLSTWRLPLQSLSLSLSLSVQDFCLYIPLSTCLSLYILPLSLSLSLCTNNAVCFNLFKTYYCRCQPNTYGLNCSESVSICKDANPCLNAANCSEFGGKAQCKCKQGFTGVGCQIAVDFCKSQKCANGGTCIPEKNSYKCHCPNGFKGLHCEQNTNDCTTTLKTCEQPAPIECPFGKTGSNCNKNVSRDYDLDFYLYKKNGIATLKSAVLISGENFSISLWVRFKEMNGQGTFLNLFMIRSNGIIDEKVPVLRINFRINNFADFEKVTHPIINFFGKKCIVILGCYFDEKQNAPLVNKGFYGELGQVNLYSKDLNFKTDVTQLVTNPKASLSNILVGWGNYQLGRGVRRIVPSTINGSSSTVAQTFIDTKYCPQMVSNYGNQGRTLLKWDPPQFTDYVELRQNYRPGTTVIWGHYAVTYEAKDKNDNVALCNFMVYAKGDNCTKPENPYEGTTHCNYQEFPYYSCNINCNKDRSLTAPAPLLFTCGPSGSWHPEKTYLPMRFPSCGLIKTTAVSVTLNLEYSIKSTTCAIVVKAMTPKLTEIMEKLNAENAFILCKFKNCSDIKWNFNCNDKLNTVQDLKVTAIINAQNSSVHDILTEAALDKHYFDFTEFVSGGNSINDRFSLTSTQTCNKGEALIQGQCVECTPGTYLNVSTHCDPCPVGTYQPNIAQTSCIPCPANHTTLGTGHMNITGCKVKCLPGEFFDVKTNQCKKCDIVSYQDLEGQFFCKPCLSGRSTKLEGAKSEDQCTETCPAGYEFTTNCTACLIGFYRENGTANTCQKCSNKTITFRTGATSVKECNISACFAGSYLNEDNNTCILCPEDSYQDEINQNSCKPCPSERYRTGKKGAQMLDDCKFFCESGFEAKNKTCLSCPKGTYKDNNENIYGRCQICPDSRTTRSINSTSTLNCTTYKCQQGEQPIASQNGCEPCPLGTYQPEADQEKCLKCNATYSTRTNGSILANSCEVFCDSGYERVAGNSSLCKPCGIGYFKDNSLGLFTTCQLCRNGKLTEKTASISEANCTKANCSAGQYLDVALKKCIDCDYGDYQDEKWKTFCKKCPSNYTTYIRGAKTNTSCYLSCDSGSELVNGKCQLCPIGYYRNNTITNQMSCSLCPDPKYVTEKEGAVSPQQCTVANCSAGFYLGPNNTCLECPLNNYQNVSFQKKCLPCASGFKTWKTGSASCDRICPDGEENKNGVCTKCQVGFYRKNDSEFCKKCPNEFLTKEEGAKNESSCIIPPCKAGQYYNGSICKKCAKDSFQDKEYQKSCKKCPGGKYTKTDGATKESDCLSYCVMKTHNCSKNSTCKDDPKGFTCECNKNYIEQGSKCIYACDTNYCKNGATCSRGATVICACTKYFDGPRCEHQLSAKEVSEETTNSIIGAVVGVLAGILIIILIVTYVCVRMRKPQKLNTVQENGSFGGTLSTKMVPTYMPIRSLGTQSFADQETQLNSYTNAAYDEDNDPAIFRS</sequence>
<organism evidence="9 10">
    <name type="scientific">Acanthosepion pharaonis</name>
    <name type="common">Pharaoh cuttlefish</name>
    <name type="synonym">Sepia pharaonis</name>
    <dbReference type="NCBI Taxonomy" id="158019"/>
    <lineage>
        <taxon>Eukaryota</taxon>
        <taxon>Metazoa</taxon>
        <taxon>Spiralia</taxon>
        <taxon>Lophotrochozoa</taxon>
        <taxon>Mollusca</taxon>
        <taxon>Cephalopoda</taxon>
        <taxon>Coleoidea</taxon>
        <taxon>Decapodiformes</taxon>
        <taxon>Sepiida</taxon>
        <taxon>Sepiina</taxon>
        <taxon>Sepiidae</taxon>
        <taxon>Acanthosepion</taxon>
    </lineage>
</organism>
<dbReference type="SMART" id="SM00179">
    <property type="entry name" value="EGF_CA"/>
    <property type="match status" value="4"/>
</dbReference>
<dbReference type="Gene3D" id="2.10.50.10">
    <property type="entry name" value="Tumor Necrosis Factor Receptor, subunit A, domain 2"/>
    <property type="match status" value="10"/>
</dbReference>
<keyword evidence="5" id="KW-0245">EGF-like domain</keyword>
<dbReference type="GO" id="GO:0007165">
    <property type="term" value="P:signal transduction"/>
    <property type="evidence" value="ECO:0007669"/>
    <property type="project" value="TreeGrafter"/>
</dbReference>
<keyword evidence="1" id="KW-0732">Signal</keyword>
<evidence type="ECO:0000256" key="1">
    <source>
        <dbReference type="ARBA" id="ARBA00022729"/>
    </source>
</evidence>
<dbReference type="SUPFAM" id="SSF57196">
    <property type="entry name" value="EGF/Laminin"/>
    <property type="match status" value="1"/>
</dbReference>
<dbReference type="InterPro" id="IPR001881">
    <property type="entry name" value="EGF-like_Ca-bd_dom"/>
</dbReference>
<dbReference type="PROSITE" id="PS50825">
    <property type="entry name" value="HYR"/>
    <property type="match status" value="1"/>
</dbReference>
<dbReference type="InterPro" id="IPR000152">
    <property type="entry name" value="EGF-type_Asp/Asn_hydroxyl_site"/>
</dbReference>
<dbReference type="InterPro" id="IPR003410">
    <property type="entry name" value="HYR_dom"/>
</dbReference>
<dbReference type="Pfam" id="PF07699">
    <property type="entry name" value="Ephrin_rec_like"/>
    <property type="match status" value="11"/>
</dbReference>